<evidence type="ECO:0000313" key="3">
    <source>
        <dbReference type="WBParaSite" id="nRc.2.0.1.t36454-RA"/>
    </source>
</evidence>
<proteinExistence type="predicted"/>
<name>A0A915KEU1_ROMCU</name>
<dbReference type="WBParaSite" id="nRc.2.0.1.t36454-RA">
    <property type="protein sequence ID" value="nRc.2.0.1.t36454-RA"/>
    <property type="gene ID" value="nRc.2.0.1.g36454"/>
</dbReference>
<sequence length="117" mass="13293">MSSTTAFIPHKNACDENKNKGTQHNEHDIVGLGRKPRVSELVRTFTTYILNYLQHMKQVLTSFFDKYSQFSTILDNVTVSRTFDAFAQIQPLSPTQISYGNSLPISFSRGKSLDFNL</sequence>
<reference evidence="3" key="1">
    <citation type="submission" date="2022-11" db="UniProtKB">
        <authorList>
            <consortium name="WormBaseParasite"/>
        </authorList>
    </citation>
    <scope>IDENTIFICATION</scope>
</reference>
<feature type="compositionally biased region" description="Basic and acidic residues" evidence="1">
    <location>
        <begin position="12"/>
        <end position="27"/>
    </location>
</feature>
<evidence type="ECO:0000256" key="1">
    <source>
        <dbReference type="SAM" id="MobiDB-lite"/>
    </source>
</evidence>
<dbReference type="AlphaFoldDB" id="A0A915KEU1"/>
<organism evidence="2 3">
    <name type="scientific">Romanomermis culicivorax</name>
    <name type="common">Nematode worm</name>
    <dbReference type="NCBI Taxonomy" id="13658"/>
    <lineage>
        <taxon>Eukaryota</taxon>
        <taxon>Metazoa</taxon>
        <taxon>Ecdysozoa</taxon>
        <taxon>Nematoda</taxon>
        <taxon>Enoplea</taxon>
        <taxon>Dorylaimia</taxon>
        <taxon>Mermithida</taxon>
        <taxon>Mermithoidea</taxon>
        <taxon>Mermithidae</taxon>
        <taxon>Romanomermis</taxon>
    </lineage>
</organism>
<keyword evidence="2" id="KW-1185">Reference proteome</keyword>
<evidence type="ECO:0000313" key="2">
    <source>
        <dbReference type="Proteomes" id="UP000887565"/>
    </source>
</evidence>
<feature type="region of interest" description="Disordered" evidence="1">
    <location>
        <begin position="1"/>
        <end position="27"/>
    </location>
</feature>
<accession>A0A915KEU1</accession>
<dbReference type="Proteomes" id="UP000887565">
    <property type="component" value="Unplaced"/>
</dbReference>
<protein>
    <submittedName>
        <fullName evidence="3">Uncharacterized protein</fullName>
    </submittedName>
</protein>